<feature type="compositionally biased region" description="Pro residues" evidence="13">
    <location>
        <begin position="351"/>
        <end position="362"/>
    </location>
</feature>
<evidence type="ECO:0000256" key="7">
    <source>
        <dbReference type="ARBA" id="ARBA00022679"/>
    </source>
</evidence>
<dbReference type="Pfam" id="PF23202">
    <property type="entry name" value="PAH_ZNF598"/>
    <property type="match status" value="1"/>
</dbReference>
<proteinExistence type="inferred from homology"/>
<name>A0A0A9X864_LYGHE</name>
<organism evidence="16">
    <name type="scientific">Lygus hesperus</name>
    <name type="common">Western plant bug</name>
    <dbReference type="NCBI Taxonomy" id="30085"/>
    <lineage>
        <taxon>Eukaryota</taxon>
        <taxon>Metazoa</taxon>
        <taxon>Ecdysozoa</taxon>
        <taxon>Arthropoda</taxon>
        <taxon>Hexapoda</taxon>
        <taxon>Insecta</taxon>
        <taxon>Pterygota</taxon>
        <taxon>Neoptera</taxon>
        <taxon>Paraneoptera</taxon>
        <taxon>Hemiptera</taxon>
        <taxon>Heteroptera</taxon>
        <taxon>Panheteroptera</taxon>
        <taxon>Cimicomorpha</taxon>
        <taxon>Miridae</taxon>
        <taxon>Mirini</taxon>
        <taxon>Lygus</taxon>
    </lineage>
</organism>
<dbReference type="InterPro" id="IPR013083">
    <property type="entry name" value="Znf_RING/FYVE/PHD"/>
</dbReference>
<evidence type="ECO:0000256" key="10">
    <source>
        <dbReference type="ARBA" id="ARBA00022833"/>
    </source>
</evidence>
<reference evidence="16" key="2">
    <citation type="submission" date="2014-07" db="EMBL/GenBank/DDBJ databases">
        <authorList>
            <person name="Hull J."/>
        </authorList>
    </citation>
    <scope>NUCLEOTIDE SEQUENCE</scope>
</reference>
<evidence type="ECO:0000256" key="9">
    <source>
        <dbReference type="ARBA" id="ARBA00022771"/>
    </source>
</evidence>
<keyword evidence="6" id="KW-0597">Phosphoprotein</keyword>
<dbReference type="GO" id="GO:0061630">
    <property type="term" value="F:ubiquitin protein ligase activity"/>
    <property type="evidence" value="ECO:0007669"/>
    <property type="project" value="UniProtKB-EC"/>
</dbReference>
<reference evidence="16" key="1">
    <citation type="journal article" date="2014" name="PLoS ONE">
        <title>Transcriptome-Based Identification of ABC Transporters in the Western Tarnished Plant Bug Lygus hesperus.</title>
        <authorList>
            <person name="Hull J.J."/>
            <person name="Chaney K."/>
            <person name="Geib S.M."/>
            <person name="Fabrick J.A."/>
            <person name="Brent C.S."/>
            <person name="Walsh D."/>
            <person name="Lavine L.C."/>
        </authorList>
    </citation>
    <scope>NUCLEOTIDE SEQUENCE</scope>
</reference>
<feature type="region of interest" description="Disordered" evidence="13">
    <location>
        <begin position="666"/>
        <end position="752"/>
    </location>
</feature>
<gene>
    <name evidence="16" type="ORF">CM83_89771</name>
</gene>
<feature type="domain" description="RING-type" evidence="14">
    <location>
        <begin position="54"/>
        <end position="94"/>
    </location>
</feature>
<dbReference type="GO" id="GO:0005737">
    <property type="term" value="C:cytoplasm"/>
    <property type="evidence" value="ECO:0007669"/>
    <property type="project" value="UniProtKB-SubCell"/>
</dbReference>
<dbReference type="GO" id="GO:0043022">
    <property type="term" value="F:ribosome binding"/>
    <property type="evidence" value="ECO:0007669"/>
    <property type="project" value="TreeGrafter"/>
</dbReference>
<dbReference type="Pfam" id="PF23208">
    <property type="entry name" value="zf_C2H2_ZNF598"/>
    <property type="match status" value="1"/>
</dbReference>
<protein>
    <recommendedName>
        <fullName evidence="4">RING-type E3 ubiquitin transferase</fullName>
        <ecNumber evidence="4">2.3.2.27</ecNumber>
    </recommendedName>
</protein>
<dbReference type="InterPro" id="IPR044288">
    <property type="entry name" value="ZNF598/HEL2"/>
</dbReference>
<evidence type="ECO:0000256" key="3">
    <source>
        <dbReference type="ARBA" id="ARBA00004906"/>
    </source>
</evidence>
<dbReference type="PANTHER" id="PTHR22938:SF0">
    <property type="entry name" value="E3 UBIQUITIN-PROTEIN LIGASE ZNF598"/>
    <property type="match status" value="1"/>
</dbReference>
<dbReference type="Gene3D" id="3.30.40.10">
    <property type="entry name" value="Zinc/RING finger domain, C3HC4 (zinc finger)"/>
    <property type="match status" value="1"/>
</dbReference>
<dbReference type="SUPFAM" id="SSF57850">
    <property type="entry name" value="RING/U-box"/>
    <property type="match status" value="1"/>
</dbReference>
<accession>A0A0A9X864</accession>
<comment type="subcellular location">
    <subcellularLocation>
        <location evidence="2">Cytoplasm</location>
    </subcellularLocation>
</comment>
<feature type="region of interest" description="Disordered" evidence="13">
    <location>
        <begin position="313"/>
        <end position="433"/>
    </location>
</feature>
<dbReference type="PANTHER" id="PTHR22938">
    <property type="entry name" value="ZINC FINGER PROTEIN 598"/>
    <property type="match status" value="1"/>
</dbReference>
<evidence type="ECO:0000256" key="8">
    <source>
        <dbReference type="ARBA" id="ARBA00022723"/>
    </source>
</evidence>
<dbReference type="PROSITE" id="PS00028">
    <property type="entry name" value="ZINC_FINGER_C2H2_1"/>
    <property type="match status" value="1"/>
</dbReference>
<dbReference type="InterPro" id="IPR041888">
    <property type="entry name" value="RING-HC_ZNF598/HEL2"/>
</dbReference>
<dbReference type="SMART" id="SM00355">
    <property type="entry name" value="ZnF_C2H2"/>
    <property type="match status" value="5"/>
</dbReference>
<feature type="compositionally biased region" description="Low complexity" evidence="13">
    <location>
        <begin position="484"/>
        <end position="496"/>
    </location>
</feature>
<dbReference type="AlphaFoldDB" id="A0A0A9X864"/>
<dbReference type="GO" id="GO:0016567">
    <property type="term" value="P:protein ubiquitination"/>
    <property type="evidence" value="ECO:0007669"/>
    <property type="project" value="TreeGrafter"/>
</dbReference>
<comment type="similarity">
    <text evidence="11">Belongs to the ZNF598/HEL2 family.</text>
</comment>
<dbReference type="PROSITE" id="PS50089">
    <property type="entry name" value="ZF_RING_2"/>
    <property type="match status" value="1"/>
</dbReference>
<evidence type="ECO:0000256" key="5">
    <source>
        <dbReference type="ARBA" id="ARBA00022490"/>
    </source>
</evidence>
<dbReference type="InterPro" id="IPR001841">
    <property type="entry name" value="Znf_RING"/>
</dbReference>
<feature type="compositionally biased region" description="Low complexity" evidence="13">
    <location>
        <begin position="511"/>
        <end position="524"/>
    </location>
</feature>
<evidence type="ECO:0000256" key="12">
    <source>
        <dbReference type="PROSITE-ProRule" id="PRU00042"/>
    </source>
</evidence>
<evidence type="ECO:0000256" key="1">
    <source>
        <dbReference type="ARBA" id="ARBA00000900"/>
    </source>
</evidence>
<evidence type="ECO:0000256" key="11">
    <source>
        <dbReference type="ARBA" id="ARBA00035113"/>
    </source>
</evidence>
<evidence type="ECO:0000256" key="4">
    <source>
        <dbReference type="ARBA" id="ARBA00012483"/>
    </source>
</evidence>
<feature type="compositionally biased region" description="Pro residues" evidence="13">
    <location>
        <begin position="715"/>
        <end position="730"/>
    </location>
</feature>
<evidence type="ECO:0000256" key="6">
    <source>
        <dbReference type="ARBA" id="ARBA00022553"/>
    </source>
</evidence>
<evidence type="ECO:0000259" key="14">
    <source>
        <dbReference type="PROSITE" id="PS50089"/>
    </source>
</evidence>
<dbReference type="EC" id="2.3.2.27" evidence="4"/>
<comment type="pathway">
    <text evidence="3">Protein modification; protein ubiquitination.</text>
</comment>
<evidence type="ECO:0000256" key="13">
    <source>
        <dbReference type="SAM" id="MobiDB-lite"/>
    </source>
</evidence>
<dbReference type="PROSITE" id="PS50157">
    <property type="entry name" value="ZINC_FINGER_C2H2_2"/>
    <property type="match status" value="1"/>
</dbReference>
<comment type="catalytic activity">
    <reaction evidence="1">
        <text>S-ubiquitinyl-[E2 ubiquitin-conjugating enzyme]-L-cysteine + [acceptor protein]-L-lysine = [E2 ubiquitin-conjugating enzyme]-L-cysteine + N(6)-ubiquitinyl-[acceptor protein]-L-lysine.</text>
        <dbReference type="EC" id="2.3.2.27"/>
    </reaction>
</comment>
<dbReference type="GO" id="GO:0008270">
    <property type="term" value="F:zinc ion binding"/>
    <property type="evidence" value="ECO:0007669"/>
    <property type="project" value="UniProtKB-KW"/>
</dbReference>
<dbReference type="InterPro" id="IPR059042">
    <property type="entry name" value="Znf_C2H2_ZNF598"/>
</dbReference>
<feature type="compositionally biased region" description="Polar residues" evidence="13">
    <location>
        <begin position="401"/>
        <end position="413"/>
    </location>
</feature>
<dbReference type="GO" id="GO:0072344">
    <property type="term" value="P:rescue of stalled ribosome"/>
    <property type="evidence" value="ECO:0007669"/>
    <property type="project" value="InterPro"/>
</dbReference>
<evidence type="ECO:0000313" key="16">
    <source>
        <dbReference type="EMBL" id="JAG15831.1"/>
    </source>
</evidence>
<dbReference type="InterPro" id="IPR056437">
    <property type="entry name" value="Znf-C2H2_ZNF598/HEL2"/>
</dbReference>
<feature type="non-terminal residue" evidence="16">
    <location>
        <position position="1"/>
    </location>
</feature>
<dbReference type="CDD" id="cd16615">
    <property type="entry name" value="RING-HC_ZNF598"/>
    <property type="match status" value="1"/>
</dbReference>
<evidence type="ECO:0000259" key="15">
    <source>
        <dbReference type="PROSITE" id="PS50157"/>
    </source>
</evidence>
<keyword evidence="8" id="KW-0479">Metal-binding</keyword>
<keyword evidence="5" id="KW-0963">Cytoplasm</keyword>
<dbReference type="Pfam" id="PF23230">
    <property type="entry name" value="zf-C2H2_13"/>
    <property type="match status" value="1"/>
</dbReference>
<feature type="domain" description="C2H2-type" evidence="15">
    <location>
        <begin position="142"/>
        <end position="165"/>
    </location>
</feature>
<feature type="compositionally biased region" description="Basic and acidic residues" evidence="13">
    <location>
        <begin position="602"/>
        <end position="613"/>
    </location>
</feature>
<dbReference type="InterPro" id="IPR013087">
    <property type="entry name" value="Znf_C2H2_type"/>
</dbReference>
<dbReference type="InterPro" id="IPR057634">
    <property type="entry name" value="PAH_ZNF598/HEL2"/>
</dbReference>
<evidence type="ECO:0000256" key="2">
    <source>
        <dbReference type="ARBA" id="ARBA00004496"/>
    </source>
</evidence>
<dbReference type="EMBL" id="GBHO01027773">
    <property type="protein sequence ID" value="JAG15831.1"/>
    <property type="molecule type" value="Transcribed_RNA"/>
</dbReference>
<feature type="compositionally biased region" description="Basic and acidic residues" evidence="13">
    <location>
        <begin position="670"/>
        <end position="687"/>
    </location>
</feature>
<sequence length="906" mass="100307">REIASCDTITQTELRTFGLVRNPQSDILFVVFLKFQTISKMASKQMEEVGENTCVVCFKEVEIFSIGQCDHPVCFECSTRMRVLCRQNECPMCRQEIPMVIFTRKIQPFESMKDGPFTLDNKYKISFFSTGEKAAYDDLLAHVCPECGKVSPNFGHLRDHVRRVHLLTYCDLCVDNLKILTKERRCYTRKDLATHRRVGDPDDRSHRGHPLCEFCDKRYMDTDELYRHLRREHLFCHFCDADGHHCYYKTYDSLREHYRNDHFLCEEGDCYMEKFTSVFRTDIDLKAHKAVTHGKGLSKAGMKQARTLDIAFTLAPRPRPQRNNRYQNQGPSGTASREEDPEGAVGGAAEEPPPQIESPPQPVSTGLNTNCIEEFPSLGGGAAPPPPPAASGGGKQHKVRTASSSVRPRNQFSMDDFPALGPEGPTPPAVSTSVTMRVNTERLPSSNAAPQTNLSIQVSSPRFTTTVTSKKTYNMHFPALDEGAAAPPVASTTASVQWTAKKKQSKESQTPLSSAASQLSKSKPLPQMDDFPALAPKESNKPLFPIRPPKTSTASNTIGEELFTTSKSKKKKSKAKGLNANAGSVVDASSFLKNKPDNSGGLRREDFLKKKPTESGAGEPSATNYKSAAQEKRERLYDGMVETEKATIKQADPNIRMVTAEQVMMMKGGSGKENKREQATKPVKMDESAFPALPGFGPPPGFEATWEAKKSSKPKVPPPGLTKAAPPPGLEGPSAPSPNVQGPPGFEPVNGSFPPLQAESTYVLPPHFERRNTTLVDKIAKALGTDALNDFKQISFAFKNAMLSPAEYYNYCKEMMGNDSFISIFPELLALLPDISKQQEIWPHYKTDKERFEASTTKGNRLEACATCGQVLRSGDLRDHLTRHSLDNHFPSLDGPKVGKNAWANK</sequence>
<keyword evidence="10" id="KW-0862">Zinc</keyword>
<dbReference type="Pfam" id="PF25447">
    <property type="entry name" value="RING_ZNF598"/>
    <property type="match status" value="1"/>
</dbReference>
<feature type="region of interest" description="Disordered" evidence="13">
    <location>
        <begin position="482"/>
        <end position="630"/>
    </location>
</feature>
<keyword evidence="9 12" id="KW-0863">Zinc-finger</keyword>
<keyword evidence="7" id="KW-0808">Transferase</keyword>